<dbReference type="Proteomes" id="UP001592582">
    <property type="component" value="Unassembled WGS sequence"/>
</dbReference>
<evidence type="ECO:0000313" key="1">
    <source>
        <dbReference type="EMBL" id="MFC1411861.1"/>
    </source>
</evidence>
<protein>
    <submittedName>
        <fullName evidence="1">Sensor histidine kinase</fullName>
    </submittedName>
</protein>
<dbReference type="InterPro" id="IPR025828">
    <property type="entry name" value="Put_sensor_dom"/>
</dbReference>
<keyword evidence="1" id="KW-0808">Transferase</keyword>
<keyword evidence="1" id="KW-0418">Kinase</keyword>
<dbReference type="InterPro" id="IPR036890">
    <property type="entry name" value="HATPase_C_sf"/>
</dbReference>
<dbReference type="Gene3D" id="3.30.565.10">
    <property type="entry name" value="Histidine kinase-like ATPase, C-terminal domain"/>
    <property type="match status" value="1"/>
</dbReference>
<reference evidence="1 2" key="1">
    <citation type="submission" date="2024-09" db="EMBL/GenBank/DDBJ databases">
        <authorList>
            <person name="Lee S.D."/>
        </authorList>
    </citation>
    <scope>NUCLEOTIDE SEQUENCE [LARGE SCALE GENOMIC DNA]</scope>
    <source>
        <strain evidence="1 2">N1-1</strain>
    </source>
</reference>
<keyword evidence="2" id="KW-1185">Reference proteome</keyword>
<sequence length="450" mass="46931">MTLSAHRQGPSPAPAPASTRAGAAVRVARRTLLESLYLLTAPLTALLGLLLVAGGLCLGTAASLLPAGSSVAARALALARWPGDLEWWRIGTVRPRPGGTQGPGQRPRSKETADAADPGLWLDLAHAVVVLPVVLVTSLLTGLWWFIAVGTATYPLRNSRIPPGALRPMTLHVGSGQSQVALSLGLTSPPGRLAFALTVAVLLLATLPLVTRVCVAAQAGLGQVLLSNMSALHRRISGLEQERDTARAQAVAAVTAEAAALRRLERDLHDGPQQQLVRLAMELGRAQHHFDTRPELVRAALAEAVVRTQEALDELRALSRGIAPPLLADRGLREALAALAARCVVPAALDADPLGGRLDPAVETAGYFVVAEALTNVAKHSHARRCTVGLRHAGGTLRVWVTDDGVGGASLAKGHGLQGLADRVRAVGGLLRVDSPEDGPTTVTAELPCR</sequence>
<dbReference type="PANTHER" id="PTHR24421">
    <property type="entry name" value="NITRATE/NITRITE SENSOR PROTEIN NARX-RELATED"/>
    <property type="match status" value="1"/>
</dbReference>
<organism evidence="1 2">
    <name type="scientific">Streptacidiphilus alkalitolerans</name>
    <dbReference type="NCBI Taxonomy" id="3342712"/>
    <lineage>
        <taxon>Bacteria</taxon>
        <taxon>Bacillati</taxon>
        <taxon>Actinomycetota</taxon>
        <taxon>Actinomycetes</taxon>
        <taxon>Kitasatosporales</taxon>
        <taxon>Streptomycetaceae</taxon>
        <taxon>Streptacidiphilus</taxon>
    </lineage>
</organism>
<dbReference type="PANTHER" id="PTHR24421:SF10">
    <property type="entry name" value="NITRATE_NITRITE SENSOR PROTEIN NARQ"/>
    <property type="match status" value="1"/>
</dbReference>
<dbReference type="Gene3D" id="1.20.5.1930">
    <property type="match status" value="1"/>
</dbReference>
<dbReference type="GO" id="GO:0016301">
    <property type="term" value="F:kinase activity"/>
    <property type="evidence" value="ECO:0007669"/>
    <property type="project" value="UniProtKB-KW"/>
</dbReference>
<dbReference type="Pfam" id="PF13796">
    <property type="entry name" value="Sensor"/>
    <property type="match status" value="1"/>
</dbReference>
<name>A0ABV6VDZ0_9ACTN</name>
<proteinExistence type="predicted"/>
<dbReference type="InterPro" id="IPR050482">
    <property type="entry name" value="Sensor_HK_TwoCompSys"/>
</dbReference>
<gene>
    <name evidence="1" type="ORF">ACEZDG_21595</name>
</gene>
<dbReference type="Pfam" id="PF07730">
    <property type="entry name" value="HisKA_3"/>
    <property type="match status" value="1"/>
</dbReference>
<dbReference type="SUPFAM" id="SSF55874">
    <property type="entry name" value="ATPase domain of HSP90 chaperone/DNA topoisomerase II/histidine kinase"/>
    <property type="match status" value="1"/>
</dbReference>
<accession>A0ABV6VDZ0</accession>
<dbReference type="EMBL" id="JBHEZX010000009">
    <property type="protein sequence ID" value="MFC1411861.1"/>
    <property type="molecule type" value="Genomic_DNA"/>
</dbReference>
<comment type="caution">
    <text evidence="1">The sequence shown here is derived from an EMBL/GenBank/DDBJ whole genome shotgun (WGS) entry which is preliminary data.</text>
</comment>
<dbReference type="InterPro" id="IPR011712">
    <property type="entry name" value="Sig_transdc_His_kin_sub3_dim/P"/>
</dbReference>
<dbReference type="CDD" id="cd16917">
    <property type="entry name" value="HATPase_UhpB-NarQ-NarX-like"/>
    <property type="match status" value="1"/>
</dbReference>
<evidence type="ECO:0000313" key="2">
    <source>
        <dbReference type="Proteomes" id="UP001592582"/>
    </source>
</evidence>